<dbReference type="InterPro" id="IPR052901">
    <property type="entry name" value="Bact_TGase-like"/>
</dbReference>
<feature type="transmembrane region" description="Helical" evidence="2">
    <location>
        <begin position="571"/>
        <end position="592"/>
    </location>
</feature>
<reference evidence="5" key="1">
    <citation type="submission" date="2017-07" db="EMBL/GenBank/DDBJ databases">
        <title>Comparative genome mining reveals phylogenetic distribution patterns of secondary metabolites in Amycolatopsis.</title>
        <authorList>
            <person name="Adamek M."/>
            <person name="Alanjary M."/>
            <person name="Sales-Ortells H."/>
            <person name="Goodfellow M."/>
            <person name="Bull A.T."/>
            <person name="Kalinowski J."/>
            <person name="Ziemert N."/>
        </authorList>
    </citation>
    <scope>NUCLEOTIDE SEQUENCE [LARGE SCALE GENOMIC DNA]</scope>
    <source>
        <strain evidence="5">H5</strain>
    </source>
</reference>
<protein>
    <submittedName>
        <fullName evidence="4">Transglutaminase</fullName>
    </submittedName>
</protein>
<name>A0A229SP50_9PSEU</name>
<dbReference type="EMBL" id="NMUL01000055">
    <property type="protein sequence ID" value="OXM60815.1"/>
    <property type="molecule type" value="Genomic_DNA"/>
</dbReference>
<feature type="transmembrane region" description="Helical" evidence="2">
    <location>
        <begin position="165"/>
        <end position="183"/>
    </location>
</feature>
<feature type="transmembrane region" description="Helical" evidence="2">
    <location>
        <begin position="30"/>
        <end position="48"/>
    </location>
</feature>
<sequence length="718" mass="74591">MPGRFGVPCVLLAAVVAGLLFVPVFGVTALLAPLLVPAVALFAVAQLCARTEVLAAWRPLLLLVAGLLAVVETVLFSTTVAGLPTGETFSALASGITESWRLTLQSTWPARPSPDQLLFVPLLALPAGVLGIELLLRSRKPLVALIPSFAVVVVSQLYVALSGLAAVAAGLGYAAVAGALFALTRPGEEKPASRAAPAFASGVPVVLLGLAAAVAAGMLLPAPGGPAYSLKQDQPAQVSGRVTGPLDDIAHRLEHPGVPMFSVRGDARPDRWPLVVLDAFDGVNWTPGSDYRRLGVRLPPSPSVAVPSRERTAAIRLGDLGGPWLPSQTWPAAVSGADPLVEEAQGSLWLPRPPGEYRLSWWEPQVPVADLAAAAIDPRAPGGLGAIGEPPADVETLARSAVGGLRPSFQAALTLERFFREGYRTAAGTGLPSGHGWPQLRKFLFETRRGTSEQFAAAYVALARIVGIPARLVVGFRSPAEPDAGGGYTVRNGDVLAWPEVAVAGAGWVPLDPAGATRLGGAGGPAGLSEVTAQARAQLPPATRQHDAPLPAVEGAGGPGGADTGDRPFPVLWVLAGPVALLPAWLVGVPLAKFARSRRRRRRAGAGAVLGAWLEVRDRLRDHRVPWTAGMTARDLAAAARGIGSPSIVDGLRALGGTVDQVLWSGDTPGAQAGSRAWAAVRTVRRGLAGRGLRVRLRAALDPRTLLVDRHRTRNPGR</sequence>
<gene>
    <name evidence="4" type="ORF">CF165_40915</name>
</gene>
<dbReference type="Pfam" id="PF13559">
    <property type="entry name" value="DUF4129"/>
    <property type="match status" value="1"/>
</dbReference>
<evidence type="ECO:0000259" key="3">
    <source>
        <dbReference type="SMART" id="SM00460"/>
    </source>
</evidence>
<evidence type="ECO:0000256" key="2">
    <source>
        <dbReference type="SAM" id="Phobius"/>
    </source>
</evidence>
<feature type="transmembrane region" description="Helical" evidence="2">
    <location>
        <begin position="195"/>
        <end position="220"/>
    </location>
</feature>
<organism evidence="4 5">
    <name type="scientific">Amycolatopsis vastitatis</name>
    <dbReference type="NCBI Taxonomy" id="1905142"/>
    <lineage>
        <taxon>Bacteria</taxon>
        <taxon>Bacillati</taxon>
        <taxon>Actinomycetota</taxon>
        <taxon>Actinomycetes</taxon>
        <taxon>Pseudonocardiales</taxon>
        <taxon>Pseudonocardiaceae</taxon>
        <taxon>Amycolatopsis</taxon>
    </lineage>
</organism>
<dbReference type="Gene3D" id="3.10.620.30">
    <property type="match status" value="1"/>
</dbReference>
<feature type="domain" description="Transglutaminase-like" evidence="3">
    <location>
        <begin position="444"/>
        <end position="515"/>
    </location>
</feature>
<dbReference type="RefSeq" id="WP_093952959.1">
    <property type="nucleotide sequence ID" value="NZ_NMUL01000055.1"/>
</dbReference>
<dbReference type="SUPFAM" id="SSF54001">
    <property type="entry name" value="Cysteine proteinases"/>
    <property type="match status" value="1"/>
</dbReference>
<feature type="transmembrane region" description="Helical" evidence="2">
    <location>
        <begin position="5"/>
        <end position="24"/>
    </location>
</feature>
<keyword evidence="2" id="KW-0472">Membrane</keyword>
<evidence type="ECO:0000256" key="1">
    <source>
        <dbReference type="SAM" id="MobiDB-lite"/>
    </source>
</evidence>
<dbReference type="Proteomes" id="UP000215199">
    <property type="component" value="Unassembled WGS sequence"/>
</dbReference>
<dbReference type="InterPro" id="IPR002931">
    <property type="entry name" value="Transglutaminase-like"/>
</dbReference>
<evidence type="ECO:0000313" key="5">
    <source>
        <dbReference type="Proteomes" id="UP000215199"/>
    </source>
</evidence>
<dbReference type="SMART" id="SM00460">
    <property type="entry name" value="TGc"/>
    <property type="match status" value="1"/>
</dbReference>
<dbReference type="AlphaFoldDB" id="A0A229SP50"/>
<keyword evidence="2" id="KW-0812">Transmembrane</keyword>
<dbReference type="PANTHER" id="PTHR42736">
    <property type="entry name" value="PROTEIN-GLUTAMINE GAMMA-GLUTAMYLTRANSFERASE"/>
    <property type="match status" value="1"/>
</dbReference>
<dbReference type="Pfam" id="PF01841">
    <property type="entry name" value="Transglut_core"/>
    <property type="match status" value="1"/>
</dbReference>
<comment type="caution">
    <text evidence="4">The sequence shown here is derived from an EMBL/GenBank/DDBJ whole genome shotgun (WGS) entry which is preliminary data.</text>
</comment>
<dbReference type="InterPro" id="IPR025403">
    <property type="entry name" value="TgpA-like_C"/>
</dbReference>
<feature type="transmembrane region" description="Helical" evidence="2">
    <location>
        <begin position="142"/>
        <end position="159"/>
    </location>
</feature>
<dbReference type="InterPro" id="IPR038765">
    <property type="entry name" value="Papain-like_cys_pep_sf"/>
</dbReference>
<keyword evidence="2" id="KW-1133">Transmembrane helix</keyword>
<keyword evidence="5" id="KW-1185">Reference proteome</keyword>
<dbReference type="OrthoDB" id="9804023at2"/>
<dbReference type="Pfam" id="PF11992">
    <property type="entry name" value="TgpA_N"/>
    <property type="match status" value="1"/>
</dbReference>
<dbReference type="InterPro" id="IPR021878">
    <property type="entry name" value="TgpA_N"/>
</dbReference>
<accession>A0A229SP50</accession>
<evidence type="ECO:0000313" key="4">
    <source>
        <dbReference type="EMBL" id="OXM60815.1"/>
    </source>
</evidence>
<feature type="transmembrane region" description="Helical" evidence="2">
    <location>
        <begin position="60"/>
        <end position="83"/>
    </location>
</feature>
<feature type="region of interest" description="Disordered" evidence="1">
    <location>
        <begin position="541"/>
        <end position="562"/>
    </location>
</feature>
<feature type="transmembrane region" description="Helical" evidence="2">
    <location>
        <begin position="117"/>
        <end position="135"/>
    </location>
</feature>
<dbReference type="PANTHER" id="PTHR42736:SF1">
    <property type="entry name" value="PROTEIN-GLUTAMINE GAMMA-GLUTAMYLTRANSFERASE"/>
    <property type="match status" value="1"/>
</dbReference>
<proteinExistence type="predicted"/>